<dbReference type="RefSeq" id="WP_109565628.1">
    <property type="nucleotide sequence ID" value="NZ_QGDJ01000011.1"/>
</dbReference>
<evidence type="ECO:0000313" key="4">
    <source>
        <dbReference type="Proteomes" id="UP000245839"/>
    </source>
</evidence>
<dbReference type="InterPro" id="IPR019734">
    <property type="entry name" value="TPR_rpt"/>
</dbReference>
<sequence length="188" mass="19481">MRALGPLALVALAVGCTPTDTSVGRGAADLPLVAPGVALGETGVDPLIVGDRLLAAGEAELALDAYLRAAAQRGMTQGVLLSLASANIELGRLGQAEKLLRDVLEDDPDNAGALNNLGVVLLEQGEYGEAHRVLRAAFALQPTPEIRDNLRVAGTKLASRTYPDAQNDNAFKLTERGNGVVTLSAPRP</sequence>
<dbReference type="Proteomes" id="UP000245839">
    <property type="component" value="Unassembled WGS sequence"/>
</dbReference>
<accession>A0A2Y9B6L9</accession>
<dbReference type="EMBL" id="QGDJ01000011">
    <property type="protein sequence ID" value="PWJ15020.1"/>
    <property type="molecule type" value="Genomic_DNA"/>
</dbReference>
<evidence type="ECO:0000313" key="2">
    <source>
        <dbReference type="EMBL" id="PWJ15020.1"/>
    </source>
</evidence>
<feature type="repeat" description="TPR" evidence="1">
    <location>
        <begin position="111"/>
        <end position="144"/>
    </location>
</feature>
<dbReference type="EMBL" id="UETC01000011">
    <property type="protein sequence ID" value="SSA49869.1"/>
    <property type="molecule type" value="Genomic_DNA"/>
</dbReference>
<organism evidence="3 5">
    <name type="scientific">Jannaschia seohaensis</name>
    <dbReference type="NCBI Taxonomy" id="475081"/>
    <lineage>
        <taxon>Bacteria</taxon>
        <taxon>Pseudomonadati</taxon>
        <taxon>Pseudomonadota</taxon>
        <taxon>Alphaproteobacteria</taxon>
        <taxon>Rhodobacterales</taxon>
        <taxon>Roseobacteraceae</taxon>
        <taxon>Jannaschia</taxon>
    </lineage>
</organism>
<dbReference type="Pfam" id="PF14559">
    <property type="entry name" value="TPR_19"/>
    <property type="match status" value="1"/>
</dbReference>
<dbReference type="Gene3D" id="1.25.40.10">
    <property type="entry name" value="Tetratricopeptide repeat domain"/>
    <property type="match status" value="1"/>
</dbReference>
<gene>
    <name evidence="2" type="ORF">BCF38_11137</name>
    <name evidence="3" type="ORF">SAMN05421539_11137</name>
</gene>
<dbReference type="PROSITE" id="PS50005">
    <property type="entry name" value="TPR"/>
    <property type="match status" value="1"/>
</dbReference>
<keyword evidence="1" id="KW-0802">TPR repeat</keyword>
<dbReference type="SUPFAM" id="SSF48452">
    <property type="entry name" value="TPR-like"/>
    <property type="match status" value="1"/>
</dbReference>
<evidence type="ECO:0000313" key="3">
    <source>
        <dbReference type="EMBL" id="SSA49869.1"/>
    </source>
</evidence>
<dbReference type="AlphaFoldDB" id="A0A2Y9B6L9"/>
<dbReference type="PROSITE" id="PS51257">
    <property type="entry name" value="PROKAR_LIPOPROTEIN"/>
    <property type="match status" value="1"/>
</dbReference>
<dbReference type="OrthoDB" id="495305at2"/>
<protein>
    <submittedName>
        <fullName evidence="2">Tetratricopeptide repeat protein</fullName>
    </submittedName>
    <submittedName>
        <fullName evidence="3">Tetratricopeptide repeat-containing protein</fullName>
    </submittedName>
</protein>
<proteinExistence type="predicted"/>
<dbReference type="InterPro" id="IPR011990">
    <property type="entry name" value="TPR-like_helical_dom_sf"/>
</dbReference>
<evidence type="ECO:0000256" key="1">
    <source>
        <dbReference type="PROSITE-ProRule" id="PRU00339"/>
    </source>
</evidence>
<keyword evidence="4" id="KW-1185">Reference proteome</keyword>
<evidence type="ECO:0000313" key="5">
    <source>
        <dbReference type="Proteomes" id="UP000251571"/>
    </source>
</evidence>
<reference evidence="3 5" key="1">
    <citation type="submission" date="2016-10" db="EMBL/GenBank/DDBJ databases">
        <authorList>
            <person name="Cai Z."/>
        </authorList>
    </citation>
    <scope>NUCLEOTIDE SEQUENCE [LARGE SCALE GENOMIC DNA]</scope>
    <source>
        <strain evidence="3 5">DSM 25227</strain>
    </source>
</reference>
<reference evidence="2 4" key="2">
    <citation type="submission" date="2018-03" db="EMBL/GenBank/DDBJ databases">
        <title>Genomic Encyclopedia of Archaeal and Bacterial Type Strains, Phase II (KMG-II): from individual species to whole genera.</title>
        <authorList>
            <person name="Goeker M."/>
        </authorList>
    </citation>
    <scope>NUCLEOTIDE SEQUENCE [LARGE SCALE GENOMIC DNA]</scope>
    <source>
        <strain evidence="2 4">DSM 25227</strain>
    </source>
</reference>
<name>A0A2Y9B6L9_9RHOB</name>
<dbReference type="Proteomes" id="UP000251571">
    <property type="component" value="Unassembled WGS sequence"/>
</dbReference>